<dbReference type="KEGG" id="hazt:108676484"/>
<dbReference type="AlphaFoldDB" id="A0A8B7P4Q4"/>
<dbReference type="GeneID" id="108676484"/>
<proteinExistence type="inferred from homology"/>
<feature type="region of interest" description="Disordered" evidence="9">
    <location>
        <begin position="122"/>
        <end position="141"/>
    </location>
</feature>
<evidence type="ECO:0000256" key="9">
    <source>
        <dbReference type="SAM" id="MobiDB-lite"/>
    </source>
</evidence>
<comment type="subcellular location">
    <subcellularLocation>
        <location evidence="1 8">Cytoplasm</location>
    </subcellularLocation>
</comment>
<dbReference type="Pfam" id="PF02290">
    <property type="entry name" value="SRP14"/>
    <property type="match status" value="1"/>
</dbReference>
<dbReference type="InterPro" id="IPR009018">
    <property type="entry name" value="Signal_recog_particle_SRP9/14"/>
</dbReference>
<keyword evidence="10" id="KW-1185">Reference proteome</keyword>
<comment type="function">
    <text evidence="8">Component of the signal recognition particle (SRP) complex, a ribonucleoprotein complex that mediates the cotranslational targeting of secretory and membrane proteins to the endoplasmic reticulum (ER). SRP9 together with SRP14 and the Alu portion of the SRP RNA, constitutes the elongation arrest domain of SRP. The complex of SRP9 and SRP14 is required for SRP RNA binding.</text>
</comment>
<dbReference type="GO" id="GO:0008312">
    <property type="term" value="F:7S RNA binding"/>
    <property type="evidence" value="ECO:0007669"/>
    <property type="project" value="UniProtKB-UniRule"/>
</dbReference>
<evidence type="ECO:0000256" key="2">
    <source>
        <dbReference type="ARBA" id="ARBA00010349"/>
    </source>
</evidence>
<keyword evidence="5 8" id="KW-0694">RNA-binding</keyword>
<evidence type="ECO:0000256" key="4">
    <source>
        <dbReference type="ARBA" id="ARBA00022490"/>
    </source>
</evidence>
<feature type="compositionally biased region" description="Basic residues" evidence="9">
    <location>
        <begin position="126"/>
        <end position="141"/>
    </location>
</feature>
<comment type="similarity">
    <text evidence="2 8">Belongs to the SRP14 family.</text>
</comment>
<evidence type="ECO:0000313" key="10">
    <source>
        <dbReference type="Proteomes" id="UP000694843"/>
    </source>
</evidence>
<evidence type="ECO:0000256" key="7">
    <source>
        <dbReference type="ARBA" id="ARBA00023274"/>
    </source>
</evidence>
<dbReference type="CTD" id="6727"/>
<organism evidence="10 11">
    <name type="scientific">Hyalella azteca</name>
    <name type="common">Amphipod</name>
    <dbReference type="NCBI Taxonomy" id="294128"/>
    <lineage>
        <taxon>Eukaryota</taxon>
        <taxon>Metazoa</taxon>
        <taxon>Ecdysozoa</taxon>
        <taxon>Arthropoda</taxon>
        <taxon>Crustacea</taxon>
        <taxon>Multicrustacea</taxon>
        <taxon>Malacostraca</taxon>
        <taxon>Eumalacostraca</taxon>
        <taxon>Peracarida</taxon>
        <taxon>Amphipoda</taxon>
        <taxon>Senticaudata</taxon>
        <taxon>Talitrida</taxon>
        <taxon>Talitroidea</taxon>
        <taxon>Hyalellidae</taxon>
        <taxon>Hyalella</taxon>
    </lineage>
</organism>
<dbReference type="GO" id="GO:0030942">
    <property type="term" value="F:endoplasmic reticulum signal peptide binding"/>
    <property type="evidence" value="ECO:0007669"/>
    <property type="project" value="UniProtKB-UniRule"/>
</dbReference>
<dbReference type="GO" id="GO:0005786">
    <property type="term" value="C:signal recognition particle, endoplasmic reticulum targeting"/>
    <property type="evidence" value="ECO:0007669"/>
    <property type="project" value="UniProtKB-UniRule"/>
</dbReference>
<dbReference type="PANTHER" id="PTHR12013">
    <property type="entry name" value="SIGNAL RECOGNITION PARTICLE 14 KD PROTEIN"/>
    <property type="match status" value="1"/>
</dbReference>
<dbReference type="InterPro" id="IPR003210">
    <property type="entry name" value="Signal_recog_particle_SRP14"/>
</dbReference>
<gene>
    <name evidence="11" type="primary">LOC108676484</name>
</gene>
<protein>
    <recommendedName>
        <fullName evidence="3 8">Signal recognition particle 14 kDa protein</fullName>
        <shortName evidence="8">SRP14</shortName>
    </recommendedName>
</protein>
<keyword evidence="7 8" id="KW-0687">Ribonucleoprotein</keyword>
<reference evidence="11" key="1">
    <citation type="submission" date="2025-08" db="UniProtKB">
        <authorList>
            <consortium name="RefSeq"/>
        </authorList>
    </citation>
    <scope>IDENTIFICATION</scope>
    <source>
        <tissue evidence="11">Whole organism</tissue>
    </source>
</reference>
<sequence length="141" mass="16405">MLKRLLNQLKHSISFTYFYTMKEHLSNDVFMSELTLMFHHARDKGTVTLSIKRYDGRKVPIPKTRTKKGKIVKVAEPLPEPETFSCLLRARHHSKTISSVVKASEVVKYQAQFAQFLRSSMDGLRKEKKPRKRVKSKKATQ</sequence>
<evidence type="ECO:0000313" key="11">
    <source>
        <dbReference type="RefSeq" id="XP_018020056.1"/>
    </source>
</evidence>
<comment type="subunit">
    <text evidence="8">Heterodimer with SRP9; binds RNA as heterodimer. Component of a signal recognition particle (SRP) complex that consists of a 7SL RNA molecule of 300 nucleotides and six protein subunits: SRP72, SRP68, SRP54, SRP19, SRP14 and SRP9.</text>
</comment>
<dbReference type="OrthoDB" id="19209at2759"/>
<keyword evidence="6 8" id="KW-0733">Signal recognition particle</keyword>
<dbReference type="RefSeq" id="XP_018020056.1">
    <property type="nucleotide sequence ID" value="XM_018164567.2"/>
</dbReference>
<accession>A0A8B7P4Q4</accession>
<evidence type="ECO:0000256" key="3">
    <source>
        <dbReference type="ARBA" id="ARBA00017926"/>
    </source>
</evidence>
<evidence type="ECO:0000256" key="1">
    <source>
        <dbReference type="ARBA" id="ARBA00004496"/>
    </source>
</evidence>
<dbReference type="OMA" id="RFNGHNK"/>
<dbReference type="Gene3D" id="3.30.720.10">
    <property type="entry name" value="Signal recognition particle alu RNA binding heterodimer, srp9/1"/>
    <property type="match status" value="1"/>
</dbReference>
<name>A0A8B7P4Q4_HYAAZ</name>
<evidence type="ECO:0000256" key="8">
    <source>
        <dbReference type="RuleBase" id="RU368100"/>
    </source>
</evidence>
<evidence type="ECO:0000256" key="6">
    <source>
        <dbReference type="ARBA" id="ARBA00023135"/>
    </source>
</evidence>
<keyword evidence="4 8" id="KW-0963">Cytoplasm</keyword>
<dbReference type="GO" id="GO:0006614">
    <property type="term" value="P:SRP-dependent cotranslational protein targeting to membrane"/>
    <property type="evidence" value="ECO:0007669"/>
    <property type="project" value="UniProtKB-UniRule"/>
</dbReference>
<dbReference type="SUPFAM" id="SSF54762">
    <property type="entry name" value="Signal recognition particle alu RNA binding heterodimer, SRP9/14"/>
    <property type="match status" value="1"/>
</dbReference>
<evidence type="ECO:0000256" key="5">
    <source>
        <dbReference type="ARBA" id="ARBA00022884"/>
    </source>
</evidence>
<dbReference type="Proteomes" id="UP000694843">
    <property type="component" value="Unplaced"/>
</dbReference>